<dbReference type="EMBL" id="JAMFTH010000005">
    <property type="protein sequence ID" value="MCP8900533.1"/>
    <property type="molecule type" value="Genomic_DNA"/>
</dbReference>
<accession>A0A9X2I4I8</accession>
<evidence type="ECO:0000256" key="1">
    <source>
        <dbReference type="SAM" id="Phobius"/>
    </source>
</evidence>
<dbReference type="RefSeq" id="WP_253968820.1">
    <property type="nucleotide sequence ID" value="NZ_JAMFTH010000005.1"/>
</dbReference>
<dbReference type="Pfam" id="PF11346">
    <property type="entry name" value="DUF3149"/>
    <property type="match status" value="1"/>
</dbReference>
<keyword evidence="3" id="KW-1185">Reference proteome</keyword>
<protein>
    <submittedName>
        <fullName evidence="2">DUF3149 domain-containing protein</fullName>
    </submittedName>
</protein>
<keyword evidence="1" id="KW-0472">Membrane</keyword>
<dbReference type="AlphaFoldDB" id="A0A9X2I4I8"/>
<feature type="transmembrane region" description="Helical" evidence="1">
    <location>
        <begin position="6"/>
        <end position="28"/>
    </location>
</feature>
<gene>
    <name evidence="2" type="ORF">M6D89_14595</name>
</gene>
<evidence type="ECO:0000313" key="3">
    <source>
        <dbReference type="Proteomes" id="UP001139319"/>
    </source>
</evidence>
<dbReference type="InterPro" id="IPR021494">
    <property type="entry name" value="DUF3149"/>
</dbReference>
<organism evidence="2 3">
    <name type="scientific">Gilvimarinus xylanilyticus</name>
    <dbReference type="NCBI Taxonomy" id="2944139"/>
    <lineage>
        <taxon>Bacteria</taxon>
        <taxon>Pseudomonadati</taxon>
        <taxon>Pseudomonadota</taxon>
        <taxon>Gammaproteobacteria</taxon>
        <taxon>Cellvibrionales</taxon>
        <taxon>Cellvibrionaceae</taxon>
        <taxon>Gilvimarinus</taxon>
    </lineage>
</organism>
<dbReference type="Proteomes" id="UP001139319">
    <property type="component" value="Unassembled WGS sequence"/>
</dbReference>
<proteinExistence type="predicted"/>
<keyword evidence="1" id="KW-0812">Transmembrane</keyword>
<reference evidence="2" key="2">
    <citation type="submission" date="2023-01" db="EMBL/GenBank/DDBJ databases">
        <title>Gilvimarinus xylanilyticus HB14 isolated from Caulerpa lentillifera aquaculture base in Hainan, China.</title>
        <authorList>
            <person name="Zhang Y.-J."/>
        </authorList>
    </citation>
    <scope>NUCLEOTIDE SEQUENCE</scope>
    <source>
        <strain evidence="2">HB14</strain>
    </source>
</reference>
<name>A0A9X2I4I8_9GAMM</name>
<reference evidence="2" key="1">
    <citation type="submission" date="2022-05" db="EMBL/GenBank/DDBJ databases">
        <authorList>
            <person name="Sun H.-N."/>
        </authorList>
    </citation>
    <scope>NUCLEOTIDE SEQUENCE</scope>
    <source>
        <strain evidence="2">HB14</strain>
    </source>
</reference>
<evidence type="ECO:0000313" key="2">
    <source>
        <dbReference type="EMBL" id="MCP8900533.1"/>
    </source>
</evidence>
<comment type="caution">
    <text evidence="2">The sequence shown here is derived from an EMBL/GenBank/DDBJ whole genome shotgun (WGS) entry which is preliminary data.</text>
</comment>
<sequence>MLDSVILLSLATIIAILAIMVYLGVYAYRHIRDDSNAQLIQAKEVGAHKRV</sequence>
<keyword evidence="1" id="KW-1133">Transmembrane helix</keyword>